<dbReference type="Pfam" id="PF02526">
    <property type="entry name" value="GBP_repeat"/>
    <property type="match status" value="5"/>
</dbReference>
<evidence type="ECO:0000313" key="3">
    <source>
        <dbReference type="EMBL" id="KNG74545.1"/>
    </source>
</evidence>
<dbReference type="EMBL" id="GG664991">
    <property type="protein sequence ID" value="KNG74545.1"/>
    <property type="molecule type" value="Genomic_DNA"/>
</dbReference>
<reference evidence="4" key="1">
    <citation type="submission" date="2015-07" db="EMBL/GenBank/DDBJ databases">
        <title>Annotation of Plasmodium falciparum IGH-CR14.</title>
        <authorList>
            <consortium name="The Broad Institute Genome Sequencing Platform"/>
            <person name="Volkman S.K."/>
            <person name="Neafsey D.E."/>
            <person name="Dash A.P."/>
            <person name="Chitnis C.E."/>
            <person name="Hartl D.L."/>
            <person name="Young S.K."/>
            <person name="Zeng Q."/>
            <person name="Koehrsen M."/>
            <person name="Alvarado L."/>
            <person name="Berlin A."/>
            <person name="Borenstein D."/>
            <person name="Chapman S.B."/>
            <person name="Chen Z."/>
            <person name="Engels R."/>
            <person name="Freedman E."/>
            <person name="Gellesch M."/>
            <person name="Goldberg J."/>
            <person name="Griggs A."/>
            <person name="Gujja S."/>
            <person name="Heilman E.R."/>
            <person name="Heiman D.I."/>
            <person name="Howarth C."/>
            <person name="Jen D."/>
            <person name="Larson L."/>
            <person name="Mehta T."/>
            <person name="Neiman D."/>
            <person name="Park D."/>
            <person name="Pearson M."/>
            <person name="Roberts A."/>
            <person name="Saif S."/>
            <person name="Shea T."/>
            <person name="Shenoy N."/>
            <person name="Sisk P."/>
            <person name="Stolte C."/>
            <person name="Sykes S."/>
            <person name="Walk T."/>
            <person name="White J."/>
            <person name="Yandava C."/>
            <person name="Haas B."/>
            <person name="Henn M.R."/>
            <person name="Nusbaum C."/>
            <person name="Birren B."/>
        </authorList>
    </citation>
    <scope>NUCLEOTIDE SEQUENCE [LARGE SCALE GENOMIC DNA]</scope>
    <source>
        <strain evidence="4">IGH-CR14</strain>
    </source>
</reference>
<gene>
    <name evidence="3" type="ORF">PFMG_00720</name>
</gene>
<feature type="transmembrane region" description="Helical" evidence="2">
    <location>
        <begin position="46"/>
        <end position="67"/>
    </location>
</feature>
<keyword evidence="2" id="KW-0472">Membrane</keyword>
<evidence type="ECO:0008006" key="5">
    <source>
        <dbReference type="Google" id="ProtNLM"/>
    </source>
</evidence>
<dbReference type="Proteomes" id="UP000054562">
    <property type="component" value="Unassembled WGS sequence"/>
</dbReference>
<feature type="repeat" description="GBP" evidence="1">
    <location>
        <begin position="150"/>
        <end position="189"/>
    </location>
</feature>
<accession>A0A0L1I5R4</accession>
<evidence type="ECO:0000256" key="1">
    <source>
        <dbReference type="PROSITE-ProRule" id="PRU00402"/>
    </source>
</evidence>
<organism evidence="3 4">
    <name type="scientific">Plasmodium falciparum IGH-CR14</name>
    <dbReference type="NCBI Taxonomy" id="580059"/>
    <lineage>
        <taxon>Eukaryota</taxon>
        <taxon>Sar</taxon>
        <taxon>Alveolata</taxon>
        <taxon>Apicomplexa</taxon>
        <taxon>Aconoidasida</taxon>
        <taxon>Haemosporida</taxon>
        <taxon>Plasmodiidae</taxon>
        <taxon>Plasmodium</taxon>
        <taxon>Plasmodium (Laverania)</taxon>
    </lineage>
</organism>
<feature type="repeat" description="GBP" evidence="1">
    <location>
        <begin position="109"/>
        <end position="149"/>
    </location>
</feature>
<evidence type="ECO:0000313" key="4">
    <source>
        <dbReference type="Proteomes" id="UP000054562"/>
    </source>
</evidence>
<evidence type="ECO:0000256" key="2">
    <source>
        <dbReference type="SAM" id="Phobius"/>
    </source>
</evidence>
<feature type="repeat" description="GBP" evidence="1">
    <location>
        <begin position="201"/>
        <end position="241"/>
    </location>
</feature>
<dbReference type="OrthoDB" id="376642at2759"/>
<dbReference type="AlphaFoldDB" id="A0A0L1I5R4"/>
<feature type="repeat" description="GBP" evidence="1">
    <location>
        <begin position="242"/>
        <end position="281"/>
    </location>
</feature>
<protein>
    <recommendedName>
        <fullName evidence="5">Glycophorin binding protein</fullName>
    </recommendedName>
</protein>
<sequence length="281" mass="31748">MRISKASNIESTGVSNCKNFNSKNCSKYSLMEVQNKNEKKRSLTSFHAKNITLIFGIIYVALLGVYICASQYKQAADYSFRESRVLAEGKSTSKKNAKTALRKTKQTTLTSADPEGQIMKAYAADPEYRKHLNVLYQILNNTDPNDELETSADPEGQIMKAYAADPEYRKHVNVLYQILNHTDSSEVETSADPEGQIMKAYAADPEYRQIMKAYAADPEYRKHVNVLYQILNNTDPNDELETSADPEGQIMKAYAADPEYRKHVNVLYQILNNTDPNDESS</sequence>
<proteinExistence type="predicted"/>
<name>A0A0L1I5R4_PLAFA</name>
<dbReference type="InterPro" id="IPR003681">
    <property type="entry name" value="Glycophorin-bd"/>
</dbReference>
<keyword evidence="2" id="KW-0812">Transmembrane</keyword>
<dbReference type="PROSITE" id="PS51069">
    <property type="entry name" value="GBP"/>
    <property type="match status" value="4"/>
</dbReference>
<reference evidence="4" key="2">
    <citation type="submission" date="2015-07" db="EMBL/GenBank/DDBJ databases">
        <title>The genome sequence of Plasmodium falciparum IGH-CR14.</title>
        <authorList>
            <consortium name="The Broad Institute Genome Sequencing Platform"/>
            <person name="Volkman S.K."/>
            <person name="Neafsey D.E."/>
            <person name="Dash A.P."/>
            <person name="Chitnis C.E."/>
            <person name="Hartl D.L."/>
            <person name="Young S.K."/>
            <person name="Kodira C.D."/>
            <person name="Zeng Q."/>
            <person name="Koehrsen M."/>
            <person name="Godfrey P."/>
            <person name="Alvarado L."/>
            <person name="Berlin A."/>
            <person name="Borenstein D."/>
            <person name="Chen Z."/>
            <person name="Engels R."/>
            <person name="Freedman E."/>
            <person name="Gellesch M."/>
            <person name="Goldberg J."/>
            <person name="Griggs A."/>
            <person name="Gujja S."/>
            <person name="Heiman D."/>
            <person name="Hepburn T."/>
            <person name="Howarth C."/>
            <person name="Jen D."/>
            <person name="Larson L."/>
            <person name="Lewis B."/>
            <person name="Mehta T."/>
            <person name="Park D."/>
            <person name="Pearson M."/>
            <person name="Roberts A."/>
            <person name="Saif S."/>
            <person name="Shea T."/>
            <person name="Shenoy N."/>
            <person name="Sisk P."/>
            <person name="Stolte C."/>
            <person name="Sykes S."/>
            <person name="Walk T."/>
            <person name="White J."/>
            <person name="Yandava C."/>
            <person name="Wirth D.F."/>
            <person name="Nusbaum C."/>
            <person name="Birren B."/>
        </authorList>
    </citation>
    <scope>NUCLEOTIDE SEQUENCE [LARGE SCALE GENOMIC DNA]</scope>
    <source>
        <strain evidence="4">IGH-CR14</strain>
    </source>
</reference>
<keyword evidence="2" id="KW-1133">Transmembrane helix</keyword>